<evidence type="ECO:0000313" key="2">
    <source>
        <dbReference type="Proteomes" id="UP001159428"/>
    </source>
</evidence>
<evidence type="ECO:0000313" key="1">
    <source>
        <dbReference type="EMBL" id="CAH3032214.1"/>
    </source>
</evidence>
<comment type="caution">
    <text evidence="1">The sequence shown here is derived from an EMBL/GenBank/DDBJ whole genome shotgun (WGS) entry which is preliminary data.</text>
</comment>
<reference evidence="1 2" key="1">
    <citation type="submission" date="2022-05" db="EMBL/GenBank/DDBJ databases">
        <authorList>
            <consortium name="Genoscope - CEA"/>
            <person name="William W."/>
        </authorList>
    </citation>
    <scope>NUCLEOTIDE SEQUENCE [LARGE SCALE GENOMIC DNA]</scope>
</reference>
<accession>A0AAU9VN39</accession>
<gene>
    <name evidence="1" type="ORF">PMEA_00001054</name>
</gene>
<sequence length="161" mass="18754">GTEVFDKLKLLLTKKILLNDIKKLSPDAQTSCLEGFHHPKMTCFTWLGTLSRHILASLCFNENLQRETQRKFDGKEYIRITYPKFKIGEEVVREVACPPTYSKNKYYNSELKKRDEIIKKYVSRTPEPLNQQFSKRLGKEEAIEAYKAKKKMKKTALHPAG</sequence>
<feature type="non-terminal residue" evidence="1">
    <location>
        <position position="1"/>
    </location>
</feature>
<dbReference type="Proteomes" id="UP001159428">
    <property type="component" value="Unassembled WGS sequence"/>
</dbReference>
<keyword evidence="2" id="KW-1185">Reference proteome</keyword>
<name>A0AAU9VN39_9CNID</name>
<proteinExistence type="predicted"/>
<protein>
    <submittedName>
        <fullName evidence="1">Uncharacterized protein</fullName>
    </submittedName>
</protein>
<organism evidence="1 2">
    <name type="scientific">Pocillopora meandrina</name>
    <dbReference type="NCBI Taxonomy" id="46732"/>
    <lineage>
        <taxon>Eukaryota</taxon>
        <taxon>Metazoa</taxon>
        <taxon>Cnidaria</taxon>
        <taxon>Anthozoa</taxon>
        <taxon>Hexacorallia</taxon>
        <taxon>Scleractinia</taxon>
        <taxon>Astrocoeniina</taxon>
        <taxon>Pocilloporidae</taxon>
        <taxon>Pocillopora</taxon>
    </lineage>
</organism>
<dbReference type="AlphaFoldDB" id="A0AAU9VN39"/>
<dbReference type="EMBL" id="CALNXJ010000001">
    <property type="protein sequence ID" value="CAH3032214.1"/>
    <property type="molecule type" value="Genomic_DNA"/>
</dbReference>